<reference evidence="1 2" key="1">
    <citation type="submission" date="2018-03" db="EMBL/GenBank/DDBJ databases">
        <authorList>
            <person name="Keele B.F."/>
        </authorList>
    </citation>
    <scope>NUCLEOTIDE SEQUENCE [LARGE SCALE GENOMIC DNA]</scope>
    <source>
        <strain evidence="1 2">IB-3</strain>
    </source>
</reference>
<dbReference type="Proteomes" id="UP000244867">
    <property type="component" value="Unassembled WGS sequence"/>
</dbReference>
<dbReference type="EMBL" id="PYXZ01000005">
    <property type="protein sequence ID" value="PUA80543.1"/>
    <property type="molecule type" value="Genomic_DNA"/>
</dbReference>
<comment type="caution">
    <text evidence="1">The sequence shown here is derived from an EMBL/GenBank/DDBJ whole genome shotgun (WGS) entry which is preliminary data.</text>
</comment>
<gene>
    <name evidence="1" type="ORF">C7S10_12300</name>
</gene>
<dbReference type="RefSeq" id="WP_108344737.1">
    <property type="nucleotide sequence ID" value="NZ_PYXZ01000005.1"/>
</dbReference>
<dbReference type="InterPro" id="IPR011200">
    <property type="entry name" value="UCP012608"/>
</dbReference>
<dbReference type="AlphaFoldDB" id="A0A2R7YW53"/>
<proteinExistence type="predicted"/>
<dbReference type="Pfam" id="PF10094">
    <property type="entry name" value="DUF2332"/>
    <property type="match status" value="1"/>
</dbReference>
<protein>
    <submittedName>
        <fullName evidence="1">DUF2332 domain-containing protein</fullName>
    </submittedName>
</protein>
<organism evidence="1 2">
    <name type="scientific">Nocardioides currus</name>
    <dbReference type="NCBI Taxonomy" id="2133958"/>
    <lineage>
        <taxon>Bacteria</taxon>
        <taxon>Bacillati</taxon>
        <taxon>Actinomycetota</taxon>
        <taxon>Actinomycetes</taxon>
        <taxon>Propionibacteriales</taxon>
        <taxon>Nocardioidaceae</taxon>
        <taxon>Nocardioides</taxon>
    </lineage>
</organism>
<accession>A0A2R7YW53</accession>
<name>A0A2R7YW53_9ACTN</name>
<keyword evidence="2" id="KW-1185">Reference proteome</keyword>
<dbReference type="OrthoDB" id="8899077at2"/>
<evidence type="ECO:0000313" key="2">
    <source>
        <dbReference type="Proteomes" id="UP000244867"/>
    </source>
</evidence>
<evidence type="ECO:0000313" key="1">
    <source>
        <dbReference type="EMBL" id="PUA80543.1"/>
    </source>
</evidence>
<sequence>MQLDGDIADRYRDFAAYAAGDSACFVDWAFGVADDPEVHTWLADLPRLKQQPNLVFAAARWHGAPAPGPYDGLRSVLLDQEAAVKATIRDRATQTNEVGRLATLTPVLAQLPGPISLVEVGTSAGLCLFPDRYDYDWSPIGSLAGSGGPTLTATATGDLPVPRAHPEVGWRGGVDLNPLDVRDEDAMAWLTILVWPEQDVRRARLEQAVEIARREPPSIVRGDLVDELPALLAEARRHGTPVVFHSAVIAYLEDDRREHFHDLMTTLVAAGECRWVSNEAPHVLERVTGGLEVPVGRFVLALDGRPVALTHGHGQAIDWLRGHASVLSVGPARLT</sequence>